<evidence type="ECO:0000313" key="10">
    <source>
        <dbReference type="Proteomes" id="UP000327157"/>
    </source>
</evidence>
<dbReference type="SMART" id="SM00473">
    <property type="entry name" value="PAN_AP"/>
    <property type="match status" value="1"/>
</dbReference>
<evidence type="ECO:0000259" key="8">
    <source>
        <dbReference type="PROSITE" id="PS50948"/>
    </source>
</evidence>
<evidence type="ECO:0000259" key="7">
    <source>
        <dbReference type="PROSITE" id="PS50927"/>
    </source>
</evidence>
<dbReference type="Pfam" id="PF01453">
    <property type="entry name" value="B_lectin"/>
    <property type="match status" value="1"/>
</dbReference>
<dbReference type="Gene3D" id="1.10.510.10">
    <property type="entry name" value="Transferase(Phosphotransferase) domain 1"/>
    <property type="match status" value="2"/>
</dbReference>
<dbReference type="PROSITE" id="PS50948">
    <property type="entry name" value="PAN"/>
    <property type="match status" value="1"/>
</dbReference>
<dbReference type="Gene3D" id="3.30.200.20">
    <property type="entry name" value="Phosphorylase Kinase, domain 1"/>
    <property type="match status" value="1"/>
</dbReference>
<keyword evidence="9" id="KW-0808">Transferase</keyword>
<evidence type="ECO:0000256" key="4">
    <source>
        <dbReference type="PROSITE-ProRule" id="PRU00076"/>
    </source>
</evidence>
<keyword evidence="9" id="KW-0430">Lectin</keyword>
<dbReference type="Pfam" id="PF08276">
    <property type="entry name" value="PAN_2"/>
    <property type="match status" value="1"/>
</dbReference>
<reference evidence="10" key="2">
    <citation type="submission" date="2019-10" db="EMBL/GenBank/DDBJ databases">
        <title>A de novo genome assembly of a pear dwarfing rootstock.</title>
        <authorList>
            <person name="Wang F."/>
            <person name="Wang J."/>
            <person name="Li S."/>
            <person name="Zhang Y."/>
            <person name="Fang M."/>
            <person name="Ma L."/>
            <person name="Zhao Y."/>
            <person name="Jiang S."/>
        </authorList>
    </citation>
    <scope>NUCLEOTIDE SEQUENCE [LARGE SCALE GENOMIC DNA]</scope>
</reference>
<evidence type="ECO:0000259" key="5">
    <source>
        <dbReference type="PROSITE" id="PS50011"/>
    </source>
</evidence>
<keyword evidence="9" id="KW-0418">Kinase</keyword>
<dbReference type="SMART" id="SM00220">
    <property type="entry name" value="S_TKc"/>
    <property type="match status" value="1"/>
</dbReference>
<feature type="domain" description="Bulb-type lectin" evidence="7">
    <location>
        <begin position="52"/>
        <end position="166"/>
    </location>
</feature>
<dbReference type="InterPro" id="IPR001480">
    <property type="entry name" value="Bulb-type_lectin_dom"/>
</dbReference>
<dbReference type="PROSITE" id="PS50026">
    <property type="entry name" value="EGF_3"/>
    <property type="match status" value="1"/>
</dbReference>
<dbReference type="SMART" id="SM00108">
    <property type="entry name" value="B_lectin"/>
    <property type="match status" value="1"/>
</dbReference>
<gene>
    <name evidence="9" type="ORF">D8674_028020</name>
</gene>
<dbReference type="Proteomes" id="UP000327157">
    <property type="component" value="Chromosome 5"/>
</dbReference>
<dbReference type="InterPro" id="IPR001245">
    <property type="entry name" value="Ser-Thr/Tyr_kinase_cat_dom"/>
</dbReference>
<dbReference type="GO" id="GO:0005524">
    <property type="term" value="F:ATP binding"/>
    <property type="evidence" value="ECO:0007669"/>
    <property type="project" value="InterPro"/>
</dbReference>
<keyword evidence="2 4" id="KW-1015">Disulfide bond</keyword>
<feature type="domain" description="Apple" evidence="8">
    <location>
        <begin position="250"/>
        <end position="336"/>
    </location>
</feature>
<dbReference type="PROSITE" id="PS50927">
    <property type="entry name" value="BULB_LECTIN"/>
    <property type="match status" value="1"/>
</dbReference>
<evidence type="ECO:0000256" key="3">
    <source>
        <dbReference type="ARBA" id="ARBA00023180"/>
    </source>
</evidence>
<dbReference type="InterPro" id="IPR000742">
    <property type="entry name" value="EGF"/>
</dbReference>
<keyword evidence="9" id="KW-0675">Receptor</keyword>
<reference evidence="9 10" key="1">
    <citation type="submission" date="2019-09" db="EMBL/GenBank/DDBJ databases">
        <authorList>
            <person name="Ou C."/>
        </authorList>
    </citation>
    <scope>NUCLEOTIDE SEQUENCE [LARGE SCALE GENOMIC DNA]</scope>
    <source>
        <strain evidence="9">S2</strain>
        <tissue evidence="9">Leaf</tissue>
    </source>
</reference>
<comment type="caution">
    <text evidence="4">Lacks conserved residue(s) required for the propagation of feature annotation.</text>
</comment>
<name>A0A5N5IBD7_9ROSA</name>
<organism evidence="9 10">
    <name type="scientific">Pyrus ussuriensis x Pyrus communis</name>
    <dbReference type="NCBI Taxonomy" id="2448454"/>
    <lineage>
        <taxon>Eukaryota</taxon>
        <taxon>Viridiplantae</taxon>
        <taxon>Streptophyta</taxon>
        <taxon>Embryophyta</taxon>
        <taxon>Tracheophyta</taxon>
        <taxon>Spermatophyta</taxon>
        <taxon>Magnoliopsida</taxon>
        <taxon>eudicotyledons</taxon>
        <taxon>Gunneridae</taxon>
        <taxon>Pentapetalae</taxon>
        <taxon>rosids</taxon>
        <taxon>fabids</taxon>
        <taxon>Rosales</taxon>
        <taxon>Rosaceae</taxon>
        <taxon>Amygdaloideae</taxon>
        <taxon>Maleae</taxon>
        <taxon>Pyrus</taxon>
    </lineage>
</organism>
<keyword evidence="1" id="KW-0732">Signal</keyword>
<keyword evidence="3" id="KW-0325">Glycoprotein</keyword>
<sequence>MQFTKKFCGPSATDRVFLLNFRTESAFSAMNSPMFFLFFLSLLLTQHYCAEVYNITSLQPLAQGQTLVSPSHIFELGFFNTSENKYVGIWHKNILPRTGKSLLQLSDALASLAMNNGNLELVDGKQKSTWSINIQESSNSSAAVLLETGNFIVADDIGHHLWKSFDCPDDTLLPEMALRFDSENWSINREAPKNPCDYYGTCGPFGACRASDSLTTPICKCLKGFVLESLEEWSKGNMTGGCVRKTKLFCGGNASQPVASRGKEDGFKKIEMVNPPDFHEYILNMDPRGCRTQCQNNCSCLAYAYVNNIGCLIWSKDLIDIQQFSTGGVDLFIRLADAEFVRFELNGKTENSRDALQELIRKHDPSELIIYDFDSILIATSNFSINNKLGGGGFGPVYKFKNEVMLISKLQHKNLVRIMGCCIKDDEKLLIYEFMPNRSLDILLFDAMRRAVLDWAKRFNIIQGVINRDLKVNNILLDENKNPKILDFGLAALFKGLGLNLLVQWLCLQSMPWTGYFLKNLMSITFGVLLLEIIANRKNTSSFYKAQELCKFLYAKTQYSRQIVTWTLWNEGKGLDFVDEVLADSYLASEVTRCMHIGLLYVQNNAADRPTIADVVFMLRRDRSISDLQPNHNHVWSANEAIISHISKDDGKREPAQLAEVPKQIYKSKSEQYLELSK</sequence>
<keyword evidence="4" id="KW-0245">EGF-like domain</keyword>
<reference evidence="9 10" key="3">
    <citation type="submission" date="2019-11" db="EMBL/GenBank/DDBJ databases">
        <title>A de novo genome assembly of a pear dwarfing rootstock.</title>
        <authorList>
            <person name="Wang F."/>
            <person name="Wang J."/>
            <person name="Li S."/>
            <person name="Zhang Y."/>
            <person name="Fang M."/>
            <person name="Ma L."/>
            <person name="Zhao Y."/>
            <person name="Jiang S."/>
        </authorList>
    </citation>
    <scope>NUCLEOTIDE SEQUENCE [LARGE SCALE GENOMIC DNA]</scope>
    <source>
        <strain evidence="9">S2</strain>
        <tissue evidence="9">Leaf</tissue>
    </source>
</reference>
<evidence type="ECO:0000256" key="2">
    <source>
        <dbReference type="ARBA" id="ARBA00023157"/>
    </source>
</evidence>
<feature type="disulfide bond" evidence="4">
    <location>
        <begin position="202"/>
        <end position="219"/>
    </location>
</feature>
<feature type="domain" description="Protein kinase" evidence="5">
    <location>
        <begin position="318"/>
        <end position="678"/>
    </location>
</feature>
<dbReference type="GO" id="GO:0004674">
    <property type="term" value="F:protein serine/threonine kinase activity"/>
    <property type="evidence" value="ECO:0007669"/>
    <property type="project" value="UniProtKB-EC"/>
</dbReference>
<dbReference type="InterPro" id="IPR000719">
    <property type="entry name" value="Prot_kinase_dom"/>
</dbReference>
<dbReference type="InterPro" id="IPR003609">
    <property type="entry name" value="Pan_app"/>
</dbReference>
<dbReference type="AlphaFoldDB" id="A0A5N5IBD7"/>
<evidence type="ECO:0000256" key="1">
    <source>
        <dbReference type="ARBA" id="ARBA00022729"/>
    </source>
</evidence>
<evidence type="ECO:0000259" key="6">
    <source>
        <dbReference type="PROSITE" id="PS50026"/>
    </source>
</evidence>
<dbReference type="Pfam" id="PF07714">
    <property type="entry name" value="PK_Tyr_Ser-Thr"/>
    <property type="match status" value="1"/>
</dbReference>
<dbReference type="PANTHER" id="PTHR32444:SF66">
    <property type="entry name" value="NON-SPECIFIC SERINE_THREONINE PROTEIN KINASE"/>
    <property type="match status" value="1"/>
</dbReference>
<accession>A0A5N5IBD7</accession>
<dbReference type="PROSITE" id="PS50011">
    <property type="entry name" value="PROTEIN_KINASE_DOM"/>
    <property type="match status" value="1"/>
</dbReference>
<feature type="domain" description="EGF-like" evidence="6">
    <location>
        <begin position="192"/>
        <end position="231"/>
    </location>
</feature>
<evidence type="ECO:0000313" key="9">
    <source>
        <dbReference type="EMBL" id="KAB2637486.1"/>
    </source>
</evidence>
<keyword evidence="10" id="KW-1185">Reference proteome</keyword>
<dbReference type="PANTHER" id="PTHR32444">
    <property type="entry name" value="BULB-TYPE LECTIN DOMAIN-CONTAINING PROTEIN"/>
    <property type="match status" value="1"/>
</dbReference>
<dbReference type="EMBL" id="SMOL01000004">
    <property type="protein sequence ID" value="KAB2637486.1"/>
    <property type="molecule type" value="Genomic_DNA"/>
</dbReference>
<dbReference type="CDD" id="cd00028">
    <property type="entry name" value="B_lectin"/>
    <property type="match status" value="1"/>
</dbReference>
<dbReference type="SUPFAM" id="SSF56112">
    <property type="entry name" value="Protein kinase-like (PK-like)"/>
    <property type="match status" value="1"/>
</dbReference>
<proteinExistence type="predicted"/>
<dbReference type="GO" id="GO:0030246">
    <property type="term" value="F:carbohydrate binding"/>
    <property type="evidence" value="ECO:0007669"/>
    <property type="project" value="UniProtKB-KW"/>
</dbReference>
<dbReference type="SUPFAM" id="SSF51110">
    <property type="entry name" value="alpha-D-mannose-specific plant lectins"/>
    <property type="match status" value="1"/>
</dbReference>
<dbReference type="GO" id="GO:0048544">
    <property type="term" value="P:recognition of pollen"/>
    <property type="evidence" value="ECO:0007669"/>
    <property type="project" value="InterPro"/>
</dbReference>
<dbReference type="InterPro" id="IPR036426">
    <property type="entry name" value="Bulb-type_lectin_dom_sf"/>
</dbReference>
<dbReference type="CDD" id="cd01098">
    <property type="entry name" value="PAN_AP_plant"/>
    <property type="match status" value="1"/>
</dbReference>
<comment type="caution">
    <text evidence="9">The sequence shown here is derived from an EMBL/GenBank/DDBJ whole genome shotgun (WGS) entry which is preliminary data.</text>
</comment>
<dbReference type="OrthoDB" id="4062651at2759"/>
<protein>
    <submittedName>
        <fullName evidence="9">G-type lectin S-receptor-like serine/threonine-protein kinase</fullName>
    </submittedName>
</protein>
<dbReference type="Gene3D" id="2.90.10.10">
    <property type="entry name" value="Bulb-type lectin domain"/>
    <property type="match status" value="1"/>
</dbReference>
<dbReference type="InterPro" id="IPR011009">
    <property type="entry name" value="Kinase-like_dom_sf"/>
</dbReference>